<evidence type="ECO:0000256" key="1">
    <source>
        <dbReference type="SAM" id="Phobius"/>
    </source>
</evidence>
<keyword evidence="1" id="KW-1133">Transmembrane helix</keyword>
<protein>
    <submittedName>
        <fullName evidence="2">Uncharacterized protein</fullName>
    </submittedName>
</protein>
<reference evidence="2" key="1">
    <citation type="submission" date="2023-04" db="EMBL/GenBank/DDBJ databases">
        <authorList>
            <consortium name="ELIXIR-Norway"/>
        </authorList>
    </citation>
    <scope>NUCLEOTIDE SEQUENCE [LARGE SCALE GENOMIC DNA]</scope>
</reference>
<keyword evidence="3" id="KW-1185">Reference proteome</keyword>
<evidence type="ECO:0000313" key="2">
    <source>
        <dbReference type="EMBL" id="CAI9168517.1"/>
    </source>
</evidence>
<organism evidence="2 3">
    <name type="scientific">Rangifer tarandus platyrhynchus</name>
    <name type="common">Svalbard reindeer</name>
    <dbReference type="NCBI Taxonomy" id="3082113"/>
    <lineage>
        <taxon>Eukaryota</taxon>
        <taxon>Metazoa</taxon>
        <taxon>Chordata</taxon>
        <taxon>Craniata</taxon>
        <taxon>Vertebrata</taxon>
        <taxon>Euteleostomi</taxon>
        <taxon>Mammalia</taxon>
        <taxon>Eutheria</taxon>
        <taxon>Laurasiatheria</taxon>
        <taxon>Artiodactyla</taxon>
        <taxon>Ruminantia</taxon>
        <taxon>Pecora</taxon>
        <taxon>Cervidae</taxon>
        <taxon>Odocoileinae</taxon>
        <taxon>Rangifer</taxon>
    </lineage>
</organism>
<keyword evidence="1" id="KW-0812">Transmembrane</keyword>
<dbReference type="EMBL" id="OX459964">
    <property type="protein sequence ID" value="CAI9168517.1"/>
    <property type="molecule type" value="Genomic_DNA"/>
</dbReference>
<dbReference type="Proteomes" id="UP001176941">
    <property type="component" value="Chromosome 28"/>
</dbReference>
<feature type="transmembrane region" description="Helical" evidence="1">
    <location>
        <begin position="68"/>
        <end position="90"/>
    </location>
</feature>
<keyword evidence="1" id="KW-0472">Membrane</keyword>
<sequence>MEKEMATPSPGEFHGQRNLVGYSPWGRRESDTTEQLTHVLPTRATMLYIRSSELILSLKVCTLCPVRALLLFFYFFVVMYLFIWLCWVLVVACGISFPDQELNPGPLRWERGVSATGPPGKAGELYFRWVVRESHSGEVTFKLRHNVRKRQTGKELGKTVPDGHTSIFKALEWKAVFGTPKPKEA</sequence>
<accession>A0ABN8Z3U6</accession>
<evidence type="ECO:0000313" key="3">
    <source>
        <dbReference type="Proteomes" id="UP001176941"/>
    </source>
</evidence>
<proteinExistence type="predicted"/>
<gene>
    <name evidence="2" type="ORF">MRATA1EN1_LOCUS17479</name>
</gene>
<name>A0ABN8Z3U6_RANTA</name>